<keyword evidence="2" id="KW-1133">Transmembrane helix</keyword>
<feature type="transmembrane region" description="Helical" evidence="2">
    <location>
        <begin position="37"/>
        <end position="62"/>
    </location>
</feature>
<feature type="compositionally biased region" description="Polar residues" evidence="1">
    <location>
        <begin position="412"/>
        <end position="429"/>
    </location>
</feature>
<reference evidence="3 4" key="1">
    <citation type="submission" date="2013-11" db="EMBL/GenBank/DDBJ databases">
        <title>Draft genome of the bovine lungworm Dictyocaulus viviparus.</title>
        <authorList>
            <person name="Mitreva M."/>
        </authorList>
    </citation>
    <scope>NUCLEOTIDE SEQUENCE [LARGE SCALE GENOMIC DNA]</scope>
    <source>
        <strain evidence="3 4">HannoverDv2000</strain>
    </source>
</reference>
<dbReference type="OrthoDB" id="5864843at2759"/>
<keyword evidence="2" id="KW-0472">Membrane</keyword>
<protein>
    <submittedName>
        <fullName evidence="3">Uncharacterized protein</fullName>
    </submittedName>
</protein>
<keyword evidence="2" id="KW-0812">Transmembrane</keyword>
<sequence>MPTKSAGTPTLLSGKYSPAKYALSFFSHGCCIQTSTVLWLIIVLFIFTVILLAFFCSTITIIRWQYRRTIRNKCDLLRDKYDKEIKTKRETDLKMKEIALKPIHTHHYHQNERPRRPETSRSRPRTPENEKVYLPKPPTFINDDNQINVPYPTHIIQSSGEKIKKGSKDGLTNSYAMEMPTKPSQNLTTNAVAPLDKVMTVAPSGIEAPKLSDVAKPTMQLLHSTSSSAPVACSTTPTTITTKSQDKIKVEPHVIAATSHAILTGGWKGVEKRPIYEGLILLNKDNSKHGKCPTDGSSPHDLRKIEIQSPIIDTGKAFESLVKQISSSDSPLQMTHYHRQSYRHQNHFFRFGVVRQNDQQQSNLTPTSKAVIEMASSLPLPVTGLDVYALRRQKERMTLVRPPVMDLPDDPQVNQTQQSRSPVNRYSNGELVTNGKSLLSRNTIVL</sequence>
<dbReference type="AlphaFoldDB" id="A0A0D8XYI6"/>
<feature type="region of interest" description="Disordered" evidence="1">
    <location>
        <begin position="403"/>
        <end position="429"/>
    </location>
</feature>
<evidence type="ECO:0000313" key="4">
    <source>
        <dbReference type="Proteomes" id="UP000053766"/>
    </source>
</evidence>
<proteinExistence type="predicted"/>
<reference evidence="4" key="2">
    <citation type="journal article" date="2016" name="Sci. Rep.">
        <title>Dictyocaulus viviparus genome, variome and transcriptome elucidate lungworm biology and support future intervention.</title>
        <authorList>
            <person name="McNulty S.N."/>
            <person name="Strube C."/>
            <person name="Rosa B.A."/>
            <person name="Martin J.C."/>
            <person name="Tyagi R."/>
            <person name="Choi Y.J."/>
            <person name="Wang Q."/>
            <person name="Hallsworth Pepin K."/>
            <person name="Zhang X."/>
            <person name="Ozersky P."/>
            <person name="Wilson R.K."/>
            <person name="Sternberg P.W."/>
            <person name="Gasser R.B."/>
            <person name="Mitreva M."/>
        </authorList>
    </citation>
    <scope>NUCLEOTIDE SEQUENCE [LARGE SCALE GENOMIC DNA]</scope>
    <source>
        <strain evidence="4">HannoverDv2000</strain>
    </source>
</reference>
<feature type="compositionally biased region" description="Basic and acidic residues" evidence="1">
    <location>
        <begin position="109"/>
        <end position="133"/>
    </location>
</feature>
<name>A0A0D8XYI6_DICVI</name>
<feature type="region of interest" description="Disordered" evidence="1">
    <location>
        <begin position="104"/>
        <end position="137"/>
    </location>
</feature>
<gene>
    <name evidence="3" type="ORF">DICVIV_05067</name>
</gene>
<organism evidence="3 4">
    <name type="scientific">Dictyocaulus viviparus</name>
    <name type="common">Bovine lungworm</name>
    <dbReference type="NCBI Taxonomy" id="29172"/>
    <lineage>
        <taxon>Eukaryota</taxon>
        <taxon>Metazoa</taxon>
        <taxon>Ecdysozoa</taxon>
        <taxon>Nematoda</taxon>
        <taxon>Chromadorea</taxon>
        <taxon>Rhabditida</taxon>
        <taxon>Rhabditina</taxon>
        <taxon>Rhabditomorpha</taxon>
        <taxon>Strongyloidea</taxon>
        <taxon>Metastrongylidae</taxon>
        <taxon>Dictyocaulus</taxon>
    </lineage>
</organism>
<dbReference type="EMBL" id="KN716255">
    <property type="protein sequence ID" value="KJH48814.1"/>
    <property type="molecule type" value="Genomic_DNA"/>
</dbReference>
<evidence type="ECO:0000256" key="2">
    <source>
        <dbReference type="SAM" id="Phobius"/>
    </source>
</evidence>
<evidence type="ECO:0000313" key="3">
    <source>
        <dbReference type="EMBL" id="KJH48814.1"/>
    </source>
</evidence>
<evidence type="ECO:0000256" key="1">
    <source>
        <dbReference type="SAM" id="MobiDB-lite"/>
    </source>
</evidence>
<dbReference type="Proteomes" id="UP000053766">
    <property type="component" value="Unassembled WGS sequence"/>
</dbReference>
<keyword evidence="4" id="KW-1185">Reference proteome</keyword>
<accession>A0A0D8XYI6</accession>